<reference evidence="2" key="1">
    <citation type="submission" date="2016-10" db="EMBL/GenBank/DDBJ databases">
        <authorList>
            <person name="Varghese N."/>
            <person name="Submissions S."/>
        </authorList>
    </citation>
    <scope>NUCLEOTIDE SEQUENCE [LARGE SCALE GENOMIC DNA]</scope>
    <source>
        <strain evidence="2">DSM 19183</strain>
    </source>
</reference>
<dbReference type="PANTHER" id="PTHR34822:SF1">
    <property type="entry name" value="GRPB FAMILY PROTEIN"/>
    <property type="match status" value="1"/>
</dbReference>
<dbReference type="Gene3D" id="3.30.460.10">
    <property type="entry name" value="Beta Polymerase, domain 2"/>
    <property type="match status" value="1"/>
</dbReference>
<dbReference type="InterPro" id="IPR007344">
    <property type="entry name" value="GrpB/CoaE"/>
</dbReference>
<dbReference type="Proteomes" id="UP000199081">
    <property type="component" value="Unassembled WGS sequence"/>
</dbReference>
<sequence length="175" mass="20423">MELGLKRNEVKLVRHDPSWKQAFNEVRESLACHTKLNREQIEHIGSTAVEGIKAKPIIDILVGIDSLDSDISKLQDQLKQCGFYRLKVERPEEIVFARFTDATFGTKTHFIHLVEYKGNLWSDLIYFRDYLSTHSEAKEEYESIKTAFVNEKSEGIVEYTDHKESFVRKVQETRE</sequence>
<protein>
    <submittedName>
        <fullName evidence="1">GrpB domain, predicted nucleotidyltransferase, UPF0157 family</fullName>
    </submittedName>
</protein>
<dbReference type="OrthoDB" id="9799092at2"/>
<dbReference type="AlphaFoldDB" id="A0A1H7JDY2"/>
<proteinExistence type="predicted"/>
<keyword evidence="2" id="KW-1185">Reference proteome</keyword>
<dbReference type="InterPro" id="IPR043519">
    <property type="entry name" value="NT_sf"/>
</dbReference>
<dbReference type="Pfam" id="PF04229">
    <property type="entry name" value="GrpB"/>
    <property type="match status" value="1"/>
</dbReference>
<accession>A0A1H7JDY2</accession>
<organism evidence="1 2">
    <name type="scientific">Alkalibacterium pelagium</name>
    <dbReference type="NCBI Taxonomy" id="426702"/>
    <lineage>
        <taxon>Bacteria</taxon>
        <taxon>Bacillati</taxon>
        <taxon>Bacillota</taxon>
        <taxon>Bacilli</taxon>
        <taxon>Lactobacillales</taxon>
        <taxon>Carnobacteriaceae</taxon>
        <taxon>Alkalibacterium</taxon>
    </lineage>
</organism>
<evidence type="ECO:0000313" key="1">
    <source>
        <dbReference type="EMBL" id="SEK72097.1"/>
    </source>
</evidence>
<dbReference type="GO" id="GO:0016740">
    <property type="term" value="F:transferase activity"/>
    <property type="evidence" value="ECO:0007669"/>
    <property type="project" value="UniProtKB-KW"/>
</dbReference>
<dbReference type="EMBL" id="FNZU01000005">
    <property type="protein sequence ID" value="SEK72097.1"/>
    <property type="molecule type" value="Genomic_DNA"/>
</dbReference>
<gene>
    <name evidence="1" type="ORF">SAMN04488099_105135</name>
</gene>
<dbReference type="RefSeq" id="WP_091480220.1">
    <property type="nucleotide sequence ID" value="NZ_BJYC01000005.1"/>
</dbReference>
<keyword evidence="1" id="KW-0808">Transferase</keyword>
<dbReference type="PANTHER" id="PTHR34822">
    <property type="entry name" value="GRPB DOMAIN PROTEIN (AFU_ORTHOLOGUE AFUA_1G01530)"/>
    <property type="match status" value="1"/>
</dbReference>
<name>A0A1H7JDY2_9LACT</name>
<dbReference type="STRING" id="426702.SAMN04488099_105135"/>
<evidence type="ECO:0000313" key="2">
    <source>
        <dbReference type="Proteomes" id="UP000199081"/>
    </source>
</evidence>
<dbReference type="SUPFAM" id="SSF81301">
    <property type="entry name" value="Nucleotidyltransferase"/>
    <property type="match status" value="1"/>
</dbReference>